<evidence type="ECO:0000313" key="2">
    <source>
        <dbReference type="Proteomes" id="UP000619376"/>
    </source>
</evidence>
<protein>
    <recommendedName>
        <fullName evidence="3">Transposase</fullName>
    </recommendedName>
</protein>
<accession>A0ABQ3JUD4</accession>
<dbReference type="Proteomes" id="UP000619376">
    <property type="component" value="Unassembled WGS sequence"/>
</dbReference>
<comment type="caution">
    <text evidence="1">The sequence shown here is derived from an EMBL/GenBank/DDBJ whole genome shotgun (WGS) entry which is preliminary data.</text>
</comment>
<keyword evidence="2" id="KW-1185">Reference proteome</keyword>
<gene>
    <name evidence="1" type="ORF">GCM10017781_33560</name>
</gene>
<proteinExistence type="predicted"/>
<evidence type="ECO:0000313" key="1">
    <source>
        <dbReference type="EMBL" id="GHF54531.1"/>
    </source>
</evidence>
<evidence type="ECO:0008006" key="3">
    <source>
        <dbReference type="Google" id="ProtNLM"/>
    </source>
</evidence>
<reference evidence="2" key="1">
    <citation type="journal article" date="2019" name="Int. J. Syst. Evol. Microbiol.">
        <title>The Global Catalogue of Microorganisms (GCM) 10K type strain sequencing project: providing services to taxonomists for standard genome sequencing and annotation.</title>
        <authorList>
            <consortium name="The Broad Institute Genomics Platform"/>
            <consortium name="The Broad Institute Genome Sequencing Center for Infectious Disease"/>
            <person name="Wu L."/>
            <person name="Ma J."/>
        </authorList>
    </citation>
    <scope>NUCLEOTIDE SEQUENCE [LARGE SCALE GENOMIC DNA]</scope>
    <source>
        <strain evidence="2">CGMCC 1.18437</strain>
    </source>
</reference>
<dbReference type="EMBL" id="BNAJ01000009">
    <property type="protein sequence ID" value="GHF54531.1"/>
    <property type="molecule type" value="Genomic_DNA"/>
</dbReference>
<name>A0ABQ3JUD4_9DEIO</name>
<organism evidence="1 2">
    <name type="scientific">Deinococcus metalli</name>
    <dbReference type="NCBI Taxonomy" id="1141878"/>
    <lineage>
        <taxon>Bacteria</taxon>
        <taxon>Thermotogati</taxon>
        <taxon>Deinococcota</taxon>
        <taxon>Deinococci</taxon>
        <taxon>Deinococcales</taxon>
        <taxon>Deinococcaceae</taxon>
        <taxon>Deinococcus</taxon>
    </lineage>
</organism>
<sequence>MRSGQKRPSYRFPVAVISDAVWLDHRFTPSYRNIEDLLLERRMCGRRASIRTECI</sequence>